<dbReference type="UniPathway" id="UPA00028">
    <property type="reaction ID" value="UER00004"/>
</dbReference>
<feature type="domain" description="Ketopantoate reductase N-terminal" evidence="5">
    <location>
        <begin position="1"/>
        <end position="133"/>
    </location>
</feature>
<keyword evidence="8" id="KW-1185">Reference proteome</keyword>
<dbReference type="Gene3D" id="1.10.1040.10">
    <property type="entry name" value="N-(1-d-carboxylethyl)-l-norvaline Dehydrogenase, domain 2"/>
    <property type="match status" value="1"/>
</dbReference>
<dbReference type="GO" id="GO:0015940">
    <property type="term" value="P:pantothenate biosynthetic process"/>
    <property type="evidence" value="ECO:0007669"/>
    <property type="project" value="UniProtKB-UniPathway"/>
</dbReference>
<dbReference type="InterPro" id="IPR013332">
    <property type="entry name" value="KPR_N"/>
</dbReference>
<dbReference type="InterPro" id="IPR013752">
    <property type="entry name" value="KPA_reductase"/>
</dbReference>
<organism evidence="7 8">
    <name type="scientific">Raineyella antarctica</name>
    <dbReference type="NCBI Taxonomy" id="1577474"/>
    <lineage>
        <taxon>Bacteria</taxon>
        <taxon>Bacillati</taxon>
        <taxon>Actinomycetota</taxon>
        <taxon>Actinomycetes</taxon>
        <taxon>Propionibacteriales</taxon>
        <taxon>Propionibacteriaceae</taxon>
        <taxon>Raineyella</taxon>
    </lineage>
</organism>
<dbReference type="Proteomes" id="UP000199086">
    <property type="component" value="Unassembled WGS sequence"/>
</dbReference>
<dbReference type="PANTHER" id="PTHR21708">
    <property type="entry name" value="PROBABLE 2-DEHYDROPANTOATE 2-REDUCTASE"/>
    <property type="match status" value="1"/>
</dbReference>
<feature type="domain" description="Ketopantoate reductase C-terminal" evidence="6">
    <location>
        <begin position="162"/>
        <end position="278"/>
    </location>
</feature>
<dbReference type="EMBL" id="FMYF01000004">
    <property type="protein sequence ID" value="SDB83491.1"/>
    <property type="molecule type" value="Genomic_DNA"/>
</dbReference>
<dbReference type="GO" id="GO:0008677">
    <property type="term" value="F:2-dehydropantoate 2-reductase activity"/>
    <property type="evidence" value="ECO:0007669"/>
    <property type="project" value="UniProtKB-EC"/>
</dbReference>
<dbReference type="Pfam" id="PF02558">
    <property type="entry name" value="ApbA"/>
    <property type="match status" value="1"/>
</dbReference>
<keyword evidence="3 4" id="KW-0560">Oxidoreductase</keyword>
<dbReference type="SUPFAM" id="SSF48179">
    <property type="entry name" value="6-phosphogluconate dehydrogenase C-terminal domain-like"/>
    <property type="match status" value="1"/>
</dbReference>
<evidence type="ECO:0000256" key="3">
    <source>
        <dbReference type="ARBA" id="ARBA00023002"/>
    </source>
</evidence>
<name>A0A1G6GND8_9ACTN</name>
<dbReference type="Pfam" id="PF08546">
    <property type="entry name" value="ApbA_C"/>
    <property type="match status" value="1"/>
</dbReference>
<keyword evidence="2 4" id="KW-0521">NADP</keyword>
<sequence length="283" mass="29917">MYAAHFAAGGLTTWLVARGDRAERLRSPGLSVNGVPVAAEVVDPAGTVTTGPADLVVIAVKHHQLAEAIEEVAPLVGERTTFLSVLNGLDSEEAIARRYGAERVLLCIALAMDAQRDGTSITYRQAGRLAIGTGGGLGTAERLVAVQVALDRAGLAWEAPADMRHEMWWKFMVNVGINQASAVIRAPYGRFRSEGPARSLMLALMAEVIAVAGAEGIDLGPADLDTWHKVLAGQPPQGLTSMYQDVLAGRPTEVGIFAGRVVALGARHAIPTPYNQAMAWILP</sequence>
<dbReference type="NCBIfam" id="TIGR00745">
    <property type="entry name" value="apbA_panE"/>
    <property type="match status" value="1"/>
</dbReference>
<evidence type="ECO:0000256" key="1">
    <source>
        <dbReference type="ARBA" id="ARBA00007870"/>
    </source>
</evidence>
<dbReference type="InterPro" id="IPR051402">
    <property type="entry name" value="KPR-Related"/>
</dbReference>
<dbReference type="InterPro" id="IPR013328">
    <property type="entry name" value="6PGD_dom2"/>
</dbReference>
<comment type="catalytic activity">
    <reaction evidence="4">
        <text>(R)-pantoate + NADP(+) = 2-dehydropantoate + NADPH + H(+)</text>
        <dbReference type="Rhea" id="RHEA:16233"/>
        <dbReference type="ChEBI" id="CHEBI:11561"/>
        <dbReference type="ChEBI" id="CHEBI:15378"/>
        <dbReference type="ChEBI" id="CHEBI:15980"/>
        <dbReference type="ChEBI" id="CHEBI:57783"/>
        <dbReference type="ChEBI" id="CHEBI:58349"/>
        <dbReference type="EC" id="1.1.1.169"/>
    </reaction>
</comment>
<comment type="pathway">
    <text evidence="4">Cofactor biosynthesis; (R)-pantothenate biosynthesis; (R)-pantoate from 3-methyl-2-oxobutanoate: step 2/2.</text>
</comment>
<dbReference type="GO" id="GO:0005737">
    <property type="term" value="C:cytoplasm"/>
    <property type="evidence" value="ECO:0007669"/>
    <property type="project" value="TreeGrafter"/>
</dbReference>
<dbReference type="InterPro" id="IPR003710">
    <property type="entry name" value="ApbA"/>
</dbReference>
<evidence type="ECO:0000313" key="8">
    <source>
        <dbReference type="Proteomes" id="UP000199086"/>
    </source>
</evidence>
<proteinExistence type="inferred from homology"/>
<evidence type="ECO:0000256" key="4">
    <source>
        <dbReference type="RuleBase" id="RU362068"/>
    </source>
</evidence>
<comment type="function">
    <text evidence="4">Catalyzes the NADPH-dependent reduction of ketopantoate into pantoic acid.</text>
</comment>
<dbReference type="InterPro" id="IPR008927">
    <property type="entry name" value="6-PGluconate_DH-like_C_sf"/>
</dbReference>
<comment type="similarity">
    <text evidence="1 4">Belongs to the ketopantoate reductase family.</text>
</comment>
<dbReference type="SUPFAM" id="SSF51735">
    <property type="entry name" value="NAD(P)-binding Rossmann-fold domains"/>
    <property type="match status" value="1"/>
</dbReference>
<evidence type="ECO:0000259" key="5">
    <source>
        <dbReference type="Pfam" id="PF02558"/>
    </source>
</evidence>
<evidence type="ECO:0000256" key="2">
    <source>
        <dbReference type="ARBA" id="ARBA00022857"/>
    </source>
</evidence>
<evidence type="ECO:0000259" key="6">
    <source>
        <dbReference type="Pfam" id="PF08546"/>
    </source>
</evidence>
<gene>
    <name evidence="7" type="ORF">GA0111570_104148</name>
</gene>
<dbReference type="Gene3D" id="3.40.50.720">
    <property type="entry name" value="NAD(P)-binding Rossmann-like Domain"/>
    <property type="match status" value="1"/>
</dbReference>
<reference evidence="7 8" key="1">
    <citation type="submission" date="2016-06" db="EMBL/GenBank/DDBJ databases">
        <authorList>
            <person name="Olsen C.W."/>
            <person name="Carey S."/>
            <person name="Hinshaw L."/>
            <person name="Karasin A.I."/>
        </authorList>
    </citation>
    <scope>NUCLEOTIDE SEQUENCE [LARGE SCALE GENOMIC DNA]</scope>
    <source>
        <strain evidence="7 8">LZ-22</strain>
    </source>
</reference>
<dbReference type="InterPro" id="IPR036291">
    <property type="entry name" value="NAD(P)-bd_dom_sf"/>
</dbReference>
<evidence type="ECO:0000313" key="7">
    <source>
        <dbReference type="EMBL" id="SDB83491.1"/>
    </source>
</evidence>
<protein>
    <recommendedName>
        <fullName evidence="4">2-dehydropantoate 2-reductase</fullName>
        <ecNumber evidence="4">1.1.1.169</ecNumber>
    </recommendedName>
    <alternativeName>
        <fullName evidence="4">Ketopantoate reductase</fullName>
    </alternativeName>
</protein>
<dbReference type="STRING" id="1577474.GA0111570_104148"/>
<dbReference type="AlphaFoldDB" id="A0A1G6GND8"/>
<accession>A0A1G6GND8</accession>
<keyword evidence="4" id="KW-0566">Pantothenate biosynthesis</keyword>
<dbReference type="PANTHER" id="PTHR21708:SF26">
    <property type="entry name" value="2-DEHYDROPANTOATE 2-REDUCTASE"/>
    <property type="match status" value="1"/>
</dbReference>
<dbReference type="EC" id="1.1.1.169" evidence="4"/>